<name>A0A4Y7QFC8_9AGAM</name>
<dbReference type="EMBL" id="ML170161">
    <property type="protein sequence ID" value="TDL26373.1"/>
    <property type="molecule type" value="Genomic_DNA"/>
</dbReference>
<dbReference type="PANTHER" id="PTHR34117:SF1">
    <property type="entry name" value="STYLE CELL-CYCLE INHIBITOR 1"/>
    <property type="match status" value="1"/>
</dbReference>
<dbReference type="AlphaFoldDB" id="A0A4Y7QFC8"/>
<protein>
    <submittedName>
        <fullName evidence="2">Uncharacterized protein</fullName>
    </submittedName>
</protein>
<feature type="region of interest" description="Disordered" evidence="1">
    <location>
        <begin position="133"/>
        <end position="225"/>
    </location>
</feature>
<gene>
    <name evidence="2" type="ORF">BD410DRAFT_518447</name>
</gene>
<sequence>MAGADMMLITSSSLLLPMSSKSRRHQGDRELPHNADPISESDYFLKSAEFRVWLKDEKEKYFDELTGEKARHYFRKFVKAWNRGKLSKSLYAGINPSTQAASSLTAYKWSFASKGQMDQSAIAAARNEVAAATSLTNPSTHASSSQSASASAGARRMQGPTLPSASDLVLARESAQEMESVERAYSKKRQREETKERVEELVGPKETGREGQMEKKRVKREEGRAIRDAKDDGLAEIDESTLMGGGDSFKARIAQRDAARKRYEEKNAAKFAENRERADAIRAKDAATMEMFKKMAQERFG</sequence>
<keyword evidence="3" id="KW-1185">Reference proteome</keyword>
<accession>A0A4Y7QFC8</accession>
<dbReference type="STRING" id="50990.A0A4Y7QFC8"/>
<feature type="compositionally biased region" description="Basic and acidic residues" evidence="1">
    <location>
        <begin position="180"/>
        <end position="225"/>
    </location>
</feature>
<evidence type="ECO:0000256" key="1">
    <source>
        <dbReference type="SAM" id="MobiDB-lite"/>
    </source>
</evidence>
<dbReference type="Proteomes" id="UP000294933">
    <property type="component" value="Unassembled WGS sequence"/>
</dbReference>
<dbReference type="PANTHER" id="PTHR34117">
    <property type="entry name" value="STYLE CELL-CYCLE INHIBITOR 1"/>
    <property type="match status" value="1"/>
</dbReference>
<reference evidence="2 3" key="1">
    <citation type="submission" date="2018-06" db="EMBL/GenBank/DDBJ databases">
        <title>A transcriptomic atlas of mushroom development highlights an independent origin of complex multicellularity.</title>
        <authorList>
            <consortium name="DOE Joint Genome Institute"/>
            <person name="Krizsan K."/>
            <person name="Almasi E."/>
            <person name="Merenyi Z."/>
            <person name="Sahu N."/>
            <person name="Viragh M."/>
            <person name="Koszo T."/>
            <person name="Mondo S."/>
            <person name="Kiss B."/>
            <person name="Balint B."/>
            <person name="Kues U."/>
            <person name="Barry K."/>
            <person name="Hegedus J.C."/>
            <person name="Henrissat B."/>
            <person name="Johnson J."/>
            <person name="Lipzen A."/>
            <person name="Ohm R."/>
            <person name="Nagy I."/>
            <person name="Pangilinan J."/>
            <person name="Yan J."/>
            <person name="Xiong Y."/>
            <person name="Grigoriev I.V."/>
            <person name="Hibbett D.S."/>
            <person name="Nagy L.G."/>
        </authorList>
    </citation>
    <scope>NUCLEOTIDE SEQUENCE [LARGE SCALE GENOMIC DNA]</scope>
    <source>
        <strain evidence="2 3">SZMC22713</strain>
    </source>
</reference>
<evidence type="ECO:0000313" key="3">
    <source>
        <dbReference type="Proteomes" id="UP000294933"/>
    </source>
</evidence>
<dbReference type="OrthoDB" id="2139939at2759"/>
<proteinExistence type="predicted"/>
<organism evidence="2 3">
    <name type="scientific">Rickenella mellea</name>
    <dbReference type="NCBI Taxonomy" id="50990"/>
    <lineage>
        <taxon>Eukaryota</taxon>
        <taxon>Fungi</taxon>
        <taxon>Dikarya</taxon>
        <taxon>Basidiomycota</taxon>
        <taxon>Agaricomycotina</taxon>
        <taxon>Agaricomycetes</taxon>
        <taxon>Hymenochaetales</taxon>
        <taxon>Rickenellaceae</taxon>
        <taxon>Rickenella</taxon>
    </lineage>
</organism>
<dbReference type="InterPro" id="IPR044688">
    <property type="entry name" value="SCI-1-like"/>
</dbReference>
<evidence type="ECO:0000313" key="2">
    <source>
        <dbReference type="EMBL" id="TDL26373.1"/>
    </source>
</evidence>
<feature type="compositionally biased region" description="Low complexity" evidence="1">
    <location>
        <begin position="142"/>
        <end position="154"/>
    </location>
</feature>
<dbReference type="VEuPathDB" id="FungiDB:BD410DRAFT_518447"/>